<protein>
    <submittedName>
        <fullName evidence="2">Uncharacterized protein</fullName>
    </submittedName>
</protein>
<evidence type="ECO:0000256" key="1">
    <source>
        <dbReference type="SAM" id="Phobius"/>
    </source>
</evidence>
<dbReference type="EMBL" id="VCDN01000011">
    <property type="protein sequence ID" value="MDX7986199.1"/>
    <property type="molecule type" value="Genomic_DNA"/>
</dbReference>
<comment type="caution">
    <text evidence="2">The sequence shown here is derived from an EMBL/GenBank/DDBJ whole genome shotgun (WGS) entry which is preliminary data.</text>
</comment>
<gene>
    <name evidence="2" type="ORF">FE392_02465</name>
</gene>
<keyword evidence="1" id="KW-1133">Transmembrane helix</keyword>
<keyword evidence="1" id="KW-0472">Membrane</keyword>
<organism evidence="2 3">
    <name type="scientific">Xenorhabdus santafensis</name>
    <dbReference type="NCBI Taxonomy" id="2582833"/>
    <lineage>
        <taxon>Bacteria</taxon>
        <taxon>Pseudomonadati</taxon>
        <taxon>Pseudomonadota</taxon>
        <taxon>Gammaproteobacteria</taxon>
        <taxon>Enterobacterales</taxon>
        <taxon>Morganellaceae</taxon>
        <taxon>Xenorhabdus</taxon>
    </lineage>
</organism>
<accession>A0ABU4S4U5</accession>
<sequence>MRLLKLLMRFSMYLLQSVIIGLSSGSLIALVYFGLLTNFSDKYNYLFFSLAGLGIAALLYYLTEKIKDKLSILQ</sequence>
<evidence type="ECO:0000313" key="2">
    <source>
        <dbReference type="EMBL" id="MDX7986199.1"/>
    </source>
</evidence>
<dbReference type="Proteomes" id="UP001271890">
    <property type="component" value="Unassembled WGS sequence"/>
</dbReference>
<feature type="transmembrane region" description="Helical" evidence="1">
    <location>
        <begin position="12"/>
        <end position="33"/>
    </location>
</feature>
<evidence type="ECO:0000313" key="3">
    <source>
        <dbReference type="Proteomes" id="UP001271890"/>
    </source>
</evidence>
<feature type="transmembrane region" description="Helical" evidence="1">
    <location>
        <begin position="45"/>
        <end position="63"/>
    </location>
</feature>
<keyword evidence="1" id="KW-0812">Transmembrane</keyword>
<reference evidence="3" key="1">
    <citation type="journal article" date="2024" name="Toxins">
        <title>Genome Sequence Analysis of Native Xenorhabdus Strains Isolated from Entomopathogenic Nematodes in Argentina.</title>
        <authorList>
            <person name="Palma L."/>
            <person name="Frizzo L."/>
            <person name="Kaiser S."/>
            <person name="Berry C."/>
            <person name="Caballero P."/>
            <person name="Bode H.B."/>
            <person name="Del Valle E.E."/>
        </authorList>
    </citation>
    <scope>NUCLEOTIDE SEQUENCE [LARGE SCALE GENOMIC DNA]</scope>
    <source>
        <strain evidence="3">12</strain>
    </source>
</reference>
<proteinExistence type="predicted"/>
<keyword evidence="3" id="KW-1185">Reference proteome</keyword>
<name>A0ABU4S4U5_9GAMM</name>